<dbReference type="InterPro" id="IPR000150">
    <property type="entry name" value="Cof"/>
</dbReference>
<dbReference type="NCBIfam" id="TIGR01484">
    <property type="entry name" value="HAD-SF-IIB"/>
    <property type="match status" value="1"/>
</dbReference>
<dbReference type="InterPro" id="IPR023214">
    <property type="entry name" value="HAD_sf"/>
</dbReference>
<name>A0A1M6BWW1_9CLOT</name>
<dbReference type="RefSeq" id="WP_073022310.1">
    <property type="nucleotide sequence ID" value="NZ_FQXU01000015.1"/>
</dbReference>
<dbReference type="AlphaFoldDB" id="A0A1M6BWW1"/>
<dbReference type="Gene3D" id="3.30.1240.10">
    <property type="match status" value="1"/>
</dbReference>
<dbReference type="PANTHER" id="PTHR10000">
    <property type="entry name" value="PHOSPHOSERINE PHOSPHATASE"/>
    <property type="match status" value="1"/>
</dbReference>
<accession>A0A1M6BWW1</accession>
<gene>
    <name evidence="1" type="ORF">SAMN02745941_03967</name>
</gene>
<dbReference type="Pfam" id="PF08282">
    <property type="entry name" value="Hydrolase_3"/>
    <property type="match status" value="1"/>
</dbReference>
<dbReference type="SUPFAM" id="SSF56784">
    <property type="entry name" value="HAD-like"/>
    <property type="match status" value="1"/>
</dbReference>
<evidence type="ECO:0008006" key="3">
    <source>
        <dbReference type="Google" id="ProtNLM"/>
    </source>
</evidence>
<dbReference type="Gene3D" id="3.40.50.1000">
    <property type="entry name" value="HAD superfamily/HAD-like"/>
    <property type="match status" value="1"/>
</dbReference>
<dbReference type="GO" id="GO:0016791">
    <property type="term" value="F:phosphatase activity"/>
    <property type="evidence" value="ECO:0007669"/>
    <property type="project" value="UniProtKB-ARBA"/>
</dbReference>
<dbReference type="EMBL" id="FQXU01000015">
    <property type="protein sequence ID" value="SHI53226.1"/>
    <property type="molecule type" value="Genomic_DNA"/>
</dbReference>
<evidence type="ECO:0000313" key="2">
    <source>
        <dbReference type="Proteomes" id="UP000184241"/>
    </source>
</evidence>
<dbReference type="InterPro" id="IPR036412">
    <property type="entry name" value="HAD-like_sf"/>
</dbReference>
<organism evidence="1 2">
    <name type="scientific">Clostridium intestinale DSM 6191</name>
    <dbReference type="NCBI Taxonomy" id="1121320"/>
    <lineage>
        <taxon>Bacteria</taxon>
        <taxon>Bacillati</taxon>
        <taxon>Bacillota</taxon>
        <taxon>Clostridia</taxon>
        <taxon>Eubacteriales</taxon>
        <taxon>Clostridiaceae</taxon>
        <taxon>Clostridium</taxon>
    </lineage>
</organism>
<evidence type="ECO:0000313" key="1">
    <source>
        <dbReference type="EMBL" id="SHI53226.1"/>
    </source>
</evidence>
<dbReference type="Proteomes" id="UP000184241">
    <property type="component" value="Unassembled WGS sequence"/>
</dbReference>
<dbReference type="InterPro" id="IPR006379">
    <property type="entry name" value="HAD-SF_hydro_IIB"/>
</dbReference>
<dbReference type="NCBIfam" id="TIGR00099">
    <property type="entry name" value="Cof-subfamily"/>
    <property type="match status" value="1"/>
</dbReference>
<dbReference type="GO" id="GO:0000287">
    <property type="term" value="F:magnesium ion binding"/>
    <property type="evidence" value="ECO:0007669"/>
    <property type="project" value="TreeGrafter"/>
</dbReference>
<reference evidence="1 2" key="1">
    <citation type="submission" date="2016-11" db="EMBL/GenBank/DDBJ databases">
        <authorList>
            <person name="Jaros S."/>
            <person name="Januszkiewicz K."/>
            <person name="Wedrychowicz H."/>
        </authorList>
    </citation>
    <scope>NUCLEOTIDE SEQUENCE [LARGE SCALE GENOMIC DNA]</scope>
    <source>
        <strain evidence="1 2">DSM 6191</strain>
    </source>
</reference>
<proteinExistence type="predicted"/>
<protein>
    <recommendedName>
        <fullName evidence="3">Cof subfamily of IIB subfamily of haloacid dehalogenase superfamily/HAD-superfamily hydrolase, subfamily IIB</fullName>
    </recommendedName>
</protein>
<sequence>MKILASDLDGTLFREQEIAKNDISALKKLKDNGHKFIISTGRNLRGVKEIFKDYKDVDADYLVLCNGALVLDGNFEVVYNKRIDSVTAIKIIKDFIDDENICFVLDNGIDTCLIKDKYIREQEFNLESYATKIFTKDEIINLNTDYQIISLYPRSKSIEESEEIKKKILDKYGDNVEVFRNQYYLDVVPKGCSKGRGLKKIIDGKELKVDNLYTIGDSFNDISMFEITNNSYTFNYAEEKIKEIAKNHVNNVHECIDEILGA</sequence>
<dbReference type="PANTHER" id="PTHR10000:SF8">
    <property type="entry name" value="HAD SUPERFAMILY HYDROLASE-LIKE, TYPE 3"/>
    <property type="match status" value="1"/>
</dbReference>
<dbReference type="GO" id="GO:0005829">
    <property type="term" value="C:cytosol"/>
    <property type="evidence" value="ECO:0007669"/>
    <property type="project" value="TreeGrafter"/>
</dbReference>